<dbReference type="AlphaFoldDB" id="A0A5J9UFK8"/>
<dbReference type="Proteomes" id="UP000324897">
    <property type="component" value="Unassembled WGS sequence"/>
</dbReference>
<feature type="compositionally biased region" description="Basic and acidic residues" evidence="1">
    <location>
        <begin position="1"/>
        <end position="10"/>
    </location>
</feature>
<comment type="caution">
    <text evidence="2">The sequence shown here is derived from an EMBL/GenBank/DDBJ whole genome shotgun (WGS) entry which is preliminary data.</text>
</comment>
<protein>
    <submittedName>
        <fullName evidence="2">Uncharacterized protein</fullName>
    </submittedName>
</protein>
<evidence type="ECO:0000256" key="1">
    <source>
        <dbReference type="SAM" id="MobiDB-lite"/>
    </source>
</evidence>
<accession>A0A5J9UFK8</accession>
<feature type="region of interest" description="Disordered" evidence="1">
    <location>
        <begin position="1"/>
        <end position="34"/>
    </location>
</feature>
<name>A0A5J9UFK8_9POAL</name>
<feature type="non-terminal residue" evidence="2">
    <location>
        <position position="1"/>
    </location>
</feature>
<reference evidence="2 3" key="1">
    <citation type="journal article" date="2019" name="Sci. Rep.">
        <title>A high-quality genome of Eragrostis curvula grass provides insights into Poaceae evolution and supports new strategies to enhance forage quality.</title>
        <authorList>
            <person name="Carballo J."/>
            <person name="Santos B.A.C.M."/>
            <person name="Zappacosta D."/>
            <person name="Garbus I."/>
            <person name="Selva J.P."/>
            <person name="Gallo C.A."/>
            <person name="Diaz A."/>
            <person name="Albertini E."/>
            <person name="Caccamo M."/>
            <person name="Echenique V."/>
        </authorList>
    </citation>
    <scope>NUCLEOTIDE SEQUENCE [LARGE SCALE GENOMIC DNA]</scope>
    <source>
        <strain evidence="3">cv. Victoria</strain>
        <tissue evidence="2">Leaf</tissue>
    </source>
</reference>
<evidence type="ECO:0000313" key="3">
    <source>
        <dbReference type="Proteomes" id="UP000324897"/>
    </source>
</evidence>
<proteinExistence type="predicted"/>
<evidence type="ECO:0000313" key="2">
    <source>
        <dbReference type="EMBL" id="TVU22535.1"/>
    </source>
</evidence>
<organism evidence="2 3">
    <name type="scientific">Eragrostis curvula</name>
    <name type="common">weeping love grass</name>
    <dbReference type="NCBI Taxonomy" id="38414"/>
    <lineage>
        <taxon>Eukaryota</taxon>
        <taxon>Viridiplantae</taxon>
        <taxon>Streptophyta</taxon>
        <taxon>Embryophyta</taxon>
        <taxon>Tracheophyta</taxon>
        <taxon>Spermatophyta</taxon>
        <taxon>Magnoliopsida</taxon>
        <taxon>Liliopsida</taxon>
        <taxon>Poales</taxon>
        <taxon>Poaceae</taxon>
        <taxon>PACMAD clade</taxon>
        <taxon>Chloridoideae</taxon>
        <taxon>Eragrostideae</taxon>
        <taxon>Eragrostidinae</taxon>
        <taxon>Eragrostis</taxon>
    </lineage>
</organism>
<dbReference type="EMBL" id="RWGY01000026">
    <property type="protein sequence ID" value="TVU22535.1"/>
    <property type="molecule type" value="Genomic_DNA"/>
</dbReference>
<dbReference type="Gramene" id="TVU22535">
    <property type="protein sequence ID" value="TVU22535"/>
    <property type="gene ID" value="EJB05_32242"/>
</dbReference>
<sequence>MGVQLRDQRAARIAAPGPAGRRRAQGNVAAGGVPAAMTTRTRACRNTRRICMASESNGGKEVEEGSVDDVGAEYIETGYAYVASWEEETALYQRL</sequence>
<gene>
    <name evidence="2" type="ORF">EJB05_32242</name>
</gene>
<keyword evidence="3" id="KW-1185">Reference proteome</keyword>